<keyword evidence="3" id="KW-1185">Reference proteome</keyword>
<sequence>MQARRHVKAILWFFLYGALCATAAAQNDRTISDPIELSKLLHSIPAYRSDLASRFTAGGMTVKSVWINRLTRDDVAEDPQRYALGDIELHFFTDKPDVRDCRILGSPVILKRGRRYIAQDRTGGWLLTGKCDF</sequence>
<evidence type="ECO:0000256" key="1">
    <source>
        <dbReference type="SAM" id="SignalP"/>
    </source>
</evidence>
<protein>
    <submittedName>
        <fullName evidence="2">Uncharacterized protein</fullName>
    </submittedName>
</protein>
<dbReference type="RefSeq" id="WP_316870337.1">
    <property type="nucleotide sequence ID" value="NZ_CATWAF010000004.1"/>
</dbReference>
<reference evidence="2 3" key="1">
    <citation type="submission" date="2023-07" db="EMBL/GenBank/DDBJ databases">
        <authorList>
            <person name="Peeters C."/>
        </authorList>
    </citation>
    <scope>NUCLEOTIDE SEQUENCE [LARGE SCALE GENOMIC DNA]</scope>
    <source>
        <strain evidence="2 3">LMG 18091</strain>
    </source>
</reference>
<organism evidence="2 3">
    <name type="scientific">Ralstonia wenshanensis</name>
    <dbReference type="NCBI Taxonomy" id="2842456"/>
    <lineage>
        <taxon>Bacteria</taxon>
        <taxon>Pseudomonadati</taxon>
        <taxon>Pseudomonadota</taxon>
        <taxon>Betaproteobacteria</taxon>
        <taxon>Burkholderiales</taxon>
        <taxon>Burkholderiaceae</taxon>
        <taxon>Ralstonia</taxon>
    </lineage>
</organism>
<comment type="caution">
    <text evidence="2">The sequence shown here is derived from an EMBL/GenBank/DDBJ whole genome shotgun (WGS) entry which is preliminary data.</text>
</comment>
<dbReference type="Proteomes" id="UP001189915">
    <property type="component" value="Unassembled WGS sequence"/>
</dbReference>
<evidence type="ECO:0000313" key="3">
    <source>
        <dbReference type="Proteomes" id="UP001189915"/>
    </source>
</evidence>
<keyword evidence="1" id="KW-0732">Signal</keyword>
<feature type="chain" id="PRO_5042098675" evidence="1">
    <location>
        <begin position="24"/>
        <end position="133"/>
    </location>
</feature>
<dbReference type="AlphaFoldDB" id="A0AAD2B2Q5"/>
<dbReference type="EMBL" id="CATWAF010000004">
    <property type="protein sequence ID" value="CAJ0699283.1"/>
    <property type="molecule type" value="Genomic_DNA"/>
</dbReference>
<accession>A0AAD2B2Q5</accession>
<feature type="signal peptide" evidence="1">
    <location>
        <begin position="1"/>
        <end position="23"/>
    </location>
</feature>
<proteinExistence type="predicted"/>
<name>A0AAD2B2Q5_9RALS</name>
<gene>
    <name evidence="2" type="ORF">LMG18091_02895</name>
</gene>
<evidence type="ECO:0000313" key="2">
    <source>
        <dbReference type="EMBL" id="CAJ0699283.1"/>
    </source>
</evidence>